<comment type="caution">
    <text evidence="8">The sequence shown here is derived from an EMBL/GenBank/DDBJ whole genome shotgun (WGS) entry which is preliminary data.</text>
</comment>
<evidence type="ECO:0000256" key="7">
    <source>
        <dbReference type="SAM" id="MobiDB-lite"/>
    </source>
</evidence>
<evidence type="ECO:0000256" key="3">
    <source>
        <dbReference type="ARBA" id="ARBA00022475"/>
    </source>
</evidence>
<dbReference type="NCBIfam" id="NF045973">
    <property type="entry name" value="conju_CD1115"/>
    <property type="match status" value="1"/>
</dbReference>
<feature type="compositionally biased region" description="Basic and acidic residues" evidence="7">
    <location>
        <begin position="11"/>
        <end position="26"/>
    </location>
</feature>
<proteinExistence type="inferred from homology"/>
<gene>
    <name evidence="8" type="ORF">Uis1B_2182</name>
</gene>
<dbReference type="Gene3D" id="3.40.50.300">
    <property type="entry name" value="P-loop containing nucleotide triphosphate hydrolases"/>
    <property type="match status" value="1"/>
</dbReference>
<dbReference type="InterPro" id="IPR027417">
    <property type="entry name" value="P-loop_NTPase"/>
</dbReference>
<sequence>LYAWASQHKFRPGEEHGSARWGEPRDMAPFTDPDPKRNLQFTRTEGLALDTHATRRNLNALVVGGSGSGKTRSYVMPNLLNASMNWVATDPKGELMRATAPALREADPKYRVRAFDLVDPASSCHFNPMAYINPDSPETSILQLVENLVTNTDGTKKDQGDPFWSKAERALLNALVAWTWFLADNPNLPAVCDMVADMEASEQDETKMSIIDARMAAAKELLDELAKGTPDWVGGMDRRQLDRIADGLRFAVSQYRTFLQGAGETKKSIIISVGVRLAPIQVRQIRDLLESDDIDLHAIGRERTAIYMIIPDTHATFNFLAAVFYQSLFETLIYDADHAEGGHLDIPLHCMLDEFANIGRIPNFERLIATIRSRGVSVSVVLQNIAQGKALYERQWETIEGNCDSMLFLGGSEQSTTEWISKRLGAETIDTRSVGESRGSTGSWSVNIQQSRRELLTPDEVARLDTDHCIYMLRGLPPFRSLKIDPGRPIARPKSTLRHAK</sequence>
<dbReference type="AlphaFoldDB" id="A0A2N5J6Z9"/>
<comment type="subcellular location">
    <subcellularLocation>
        <location evidence="1">Cell membrane</location>
        <topology evidence="1">Multi-pass membrane protein</topology>
    </subcellularLocation>
</comment>
<feature type="region of interest" description="Disordered" evidence="7">
    <location>
        <begin position="1"/>
        <end position="37"/>
    </location>
</feature>
<dbReference type="GO" id="GO:0005886">
    <property type="term" value="C:plasma membrane"/>
    <property type="evidence" value="ECO:0007669"/>
    <property type="project" value="UniProtKB-SubCell"/>
</dbReference>
<keyword evidence="5" id="KW-1133">Transmembrane helix</keyword>
<keyword evidence="6" id="KW-0472">Membrane</keyword>
<dbReference type="EMBL" id="NMWU01000052">
    <property type="protein sequence ID" value="PLS29976.1"/>
    <property type="molecule type" value="Genomic_DNA"/>
</dbReference>
<dbReference type="PANTHER" id="PTHR37937">
    <property type="entry name" value="CONJUGATIVE TRANSFER: DNA TRANSPORT"/>
    <property type="match status" value="1"/>
</dbReference>
<dbReference type="Pfam" id="PF02534">
    <property type="entry name" value="T4SS-DNA_transf"/>
    <property type="match status" value="1"/>
</dbReference>
<dbReference type="CDD" id="cd01127">
    <property type="entry name" value="TrwB_TraG_TraD_VirD4"/>
    <property type="match status" value="2"/>
</dbReference>
<accession>A0A2N5J6Z9</accession>
<organism evidence="8 9">
    <name type="scientific">Bifidobacterium margollesii</name>
    <dbReference type="NCBI Taxonomy" id="2020964"/>
    <lineage>
        <taxon>Bacteria</taxon>
        <taxon>Bacillati</taxon>
        <taxon>Actinomycetota</taxon>
        <taxon>Actinomycetes</taxon>
        <taxon>Bifidobacteriales</taxon>
        <taxon>Bifidobacteriaceae</taxon>
        <taxon>Bifidobacterium</taxon>
    </lineage>
</organism>
<evidence type="ECO:0000256" key="2">
    <source>
        <dbReference type="ARBA" id="ARBA00008806"/>
    </source>
</evidence>
<evidence type="ECO:0000313" key="9">
    <source>
        <dbReference type="Proteomes" id="UP000235050"/>
    </source>
</evidence>
<keyword evidence="3" id="KW-1003">Cell membrane</keyword>
<name>A0A2N5J6Z9_9BIFI</name>
<evidence type="ECO:0000313" key="8">
    <source>
        <dbReference type="EMBL" id="PLS29976.1"/>
    </source>
</evidence>
<keyword evidence="4" id="KW-0812">Transmembrane</keyword>
<evidence type="ECO:0000256" key="4">
    <source>
        <dbReference type="ARBA" id="ARBA00022692"/>
    </source>
</evidence>
<dbReference type="InterPro" id="IPR003688">
    <property type="entry name" value="TraG/VirD4"/>
</dbReference>
<dbReference type="Proteomes" id="UP000235050">
    <property type="component" value="Unassembled WGS sequence"/>
</dbReference>
<dbReference type="InterPro" id="IPR051539">
    <property type="entry name" value="T4SS-coupling_protein"/>
</dbReference>
<dbReference type="SUPFAM" id="SSF52540">
    <property type="entry name" value="P-loop containing nucleoside triphosphate hydrolases"/>
    <property type="match status" value="1"/>
</dbReference>
<protein>
    <submittedName>
        <fullName evidence="8">TraG/TraD family protein</fullName>
    </submittedName>
</protein>
<evidence type="ECO:0000256" key="5">
    <source>
        <dbReference type="ARBA" id="ARBA00022989"/>
    </source>
</evidence>
<dbReference type="RefSeq" id="WP_101618326.1">
    <property type="nucleotide sequence ID" value="NZ_NMWU01000052.1"/>
</dbReference>
<evidence type="ECO:0000256" key="1">
    <source>
        <dbReference type="ARBA" id="ARBA00004651"/>
    </source>
</evidence>
<evidence type="ECO:0000256" key="6">
    <source>
        <dbReference type="ARBA" id="ARBA00023136"/>
    </source>
</evidence>
<dbReference type="PANTHER" id="PTHR37937:SF1">
    <property type="entry name" value="CONJUGATIVE TRANSFER: DNA TRANSPORT"/>
    <property type="match status" value="1"/>
</dbReference>
<dbReference type="OrthoDB" id="226701at2"/>
<feature type="non-terminal residue" evidence="8">
    <location>
        <position position="1"/>
    </location>
</feature>
<reference evidence="8 9" key="1">
    <citation type="submission" date="2017-07" db="EMBL/GenBank/DDBJ databases">
        <title>Bifidobacterium novel species.</title>
        <authorList>
            <person name="Lugli G.A."/>
            <person name="Milani C."/>
            <person name="Duranti S."/>
            <person name="Mangifesta M."/>
        </authorList>
    </citation>
    <scope>NUCLEOTIDE SEQUENCE [LARGE SCALE GENOMIC DNA]</scope>
    <source>
        <strain evidence="9">Uis1B</strain>
    </source>
</reference>
<comment type="similarity">
    <text evidence="2">Belongs to the VirD4/TraG family.</text>
</comment>
<keyword evidence="9" id="KW-1185">Reference proteome</keyword>